<dbReference type="PANTHER" id="PTHR13367:SF3">
    <property type="entry name" value="TUMOR NECROSIS FACTOR ALPHA-INDUCED PROTEIN 3"/>
    <property type="match status" value="1"/>
</dbReference>
<evidence type="ECO:0000256" key="7">
    <source>
        <dbReference type="ARBA" id="ARBA00022553"/>
    </source>
</evidence>
<dbReference type="GO" id="GO:0008270">
    <property type="term" value="F:zinc ion binding"/>
    <property type="evidence" value="ECO:0007669"/>
    <property type="project" value="UniProtKB-KW"/>
</dbReference>
<dbReference type="GO" id="GO:0004843">
    <property type="term" value="F:cysteine-type deubiquitinase activity"/>
    <property type="evidence" value="ECO:0007669"/>
    <property type="project" value="UniProtKB-EC"/>
</dbReference>
<keyword evidence="13" id="KW-0788">Thiol protease</keyword>
<dbReference type="OrthoDB" id="10064699at2759"/>
<dbReference type="FunFam" id="4.10.240.30:FF:000001">
    <property type="entry name" value="Tumor necrosis factor alpha-induced protein 3"/>
    <property type="match status" value="1"/>
</dbReference>
<keyword evidence="6" id="KW-0963">Cytoplasm</keyword>
<comment type="similarity">
    <text evidence="4">Belongs to the peptidase C64 family.</text>
</comment>
<dbReference type="InterPro" id="IPR051346">
    <property type="entry name" value="OTU_Deubiquitinase"/>
</dbReference>
<evidence type="ECO:0000256" key="10">
    <source>
        <dbReference type="ARBA" id="ARBA00022771"/>
    </source>
</evidence>
<evidence type="ECO:0000313" key="19">
    <source>
        <dbReference type="Ensembl" id="ENSECRP00000019908.1"/>
    </source>
</evidence>
<feature type="domain" description="A20-type" evidence="18">
    <location>
        <begin position="673"/>
        <end position="708"/>
    </location>
</feature>
<evidence type="ECO:0000256" key="14">
    <source>
        <dbReference type="ARBA" id="ARBA00022833"/>
    </source>
</evidence>
<dbReference type="Proteomes" id="UP000694620">
    <property type="component" value="Chromosome 15"/>
</dbReference>
<evidence type="ECO:0000256" key="16">
    <source>
        <dbReference type="SAM" id="MobiDB-lite"/>
    </source>
</evidence>
<dbReference type="GO" id="GO:0030177">
    <property type="term" value="P:positive regulation of Wnt signaling pathway"/>
    <property type="evidence" value="ECO:0007669"/>
    <property type="project" value="TreeGrafter"/>
</dbReference>
<dbReference type="GO" id="GO:0035523">
    <property type="term" value="P:protein K29-linked deubiquitination"/>
    <property type="evidence" value="ECO:0007669"/>
    <property type="project" value="TreeGrafter"/>
</dbReference>
<keyword evidence="7" id="KW-0597">Phosphoprotein</keyword>
<evidence type="ECO:0000256" key="9">
    <source>
        <dbReference type="ARBA" id="ARBA00022723"/>
    </source>
</evidence>
<dbReference type="GO" id="GO:0005634">
    <property type="term" value="C:nucleus"/>
    <property type="evidence" value="ECO:0007669"/>
    <property type="project" value="UniProtKB-SubCell"/>
</dbReference>
<evidence type="ECO:0000256" key="15">
    <source>
        <dbReference type="ARBA" id="ARBA00023242"/>
    </source>
</evidence>
<accession>A0A8C4SP55</accession>
<evidence type="ECO:0000256" key="1">
    <source>
        <dbReference type="ARBA" id="ARBA00000707"/>
    </source>
</evidence>
<keyword evidence="20" id="KW-1185">Reference proteome</keyword>
<reference evidence="19" key="2">
    <citation type="submission" date="2025-08" db="UniProtKB">
        <authorList>
            <consortium name="Ensembl"/>
        </authorList>
    </citation>
    <scope>IDENTIFICATION</scope>
</reference>
<keyword evidence="14" id="KW-0862">Zinc</keyword>
<evidence type="ECO:0000256" key="6">
    <source>
        <dbReference type="ARBA" id="ARBA00022490"/>
    </source>
</evidence>
<dbReference type="GO" id="GO:0007010">
    <property type="term" value="P:cytoskeleton organization"/>
    <property type="evidence" value="ECO:0007669"/>
    <property type="project" value="TreeGrafter"/>
</dbReference>
<evidence type="ECO:0000256" key="3">
    <source>
        <dbReference type="ARBA" id="ARBA00004496"/>
    </source>
</evidence>
<dbReference type="Pfam" id="PF02338">
    <property type="entry name" value="OTU"/>
    <property type="match status" value="1"/>
</dbReference>
<gene>
    <name evidence="19" type="primary">TNFAIP3</name>
    <name evidence="19" type="synonym">tnfaip3</name>
</gene>
<comment type="catalytic activity">
    <reaction evidence="1">
        <text>Thiol-dependent hydrolysis of ester, thioester, amide, peptide and isopeptide bonds formed by the C-terminal Gly of ubiquitin (a 76-residue protein attached to proteins as an intracellular targeting signal).</text>
        <dbReference type="EC" id="3.4.19.12"/>
    </reaction>
</comment>
<feature type="domain" description="A20-type" evidence="18">
    <location>
        <begin position="380"/>
        <end position="415"/>
    </location>
</feature>
<dbReference type="PROSITE" id="PS51036">
    <property type="entry name" value="ZF_A20"/>
    <property type="match status" value="5"/>
</dbReference>
<proteinExistence type="inferred from homology"/>
<dbReference type="PROSITE" id="PS50802">
    <property type="entry name" value="OTU"/>
    <property type="match status" value="1"/>
</dbReference>
<evidence type="ECO:0000256" key="5">
    <source>
        <dbReference type="ARBA" id="ARBA00012759"/>
    </source>
</evidence>
<feature type="domain" description="A20-type" evidence="18">
    <location>
        <begin position="778"/>
        <end position="813"/>
    </location>
</feature>
<dbReference type="Gene3D" id="4.10.240.30">
    <property type="match status" value="4"/>
</dbReference>
<feature type="domain" description="A20-type" evidence="18">
    <location>
        <begin position="473"/>
        <end position="508"/>
    </location>
</feature>
<evidence type="ECO:0000256" key="13">
    <source>
        <dbReference type="ARBA" id="ARBA00022807"/>
    </source>
</evidence>
<evidence type="ECO:0000313" key="20">
    <source>
        <dbReference type="Proteomes" id="UP000694620"/>
    </source>
</evidence>
<dbReference type="AlphaFoldDB" id="A0A8C4SP55"/>
<evidence type="ECO:0000256" key="11">
    <source>
        <dbReference type="ARBA" id="ARBA00022786"/>
    </source>
</evidence>
<dbReference type="FunFam" id="3.90.70.80:FF:000011">
    <property type="entry name" value="tumor necrosis factor alpha-induced protein 3"/>
    <property type="match status" value="1"/>
</dbReference>
<dbReference type="GeneID" id="114666260"/>
<feature type="domain" description="OTU" evidence="17">
    <location>
        <begin position="96"/>
        <end position="265"/>
    </location>
</feature>
<feature type="region of interest" description="Disordered" evidence="16">
    <location>
        <begin position="434"/>
        <end position="460"/>
    </location>
</feature>
<sequence>MSGQQNLLPQFLFITNLLKAVKIRERVADDVVKSSSTNGIIPYLKSMHRCTLQMFRISQFTVQFREVIQNALLDQSMRVSLEQEKKLNWCKEVKKLVPLRTNGDGNCLLHAASQYMLGVQDTDLVLRKALYSALRETDAHNFKMRYQLACMQSQAFTETGLCYNTMNWEDEWEKIIKMASPTSSHSGLQYDSLEDIHILVLANILRRPIIVIADQVLKSMKSGTAFSPLNVGGIYLPLAWRPHQCYRYPIVLGYDSQHFAPLITMKDSSAEIRAVPLAYEGKGRFEDLKVHFLKGSEDKNDLLKEYLNLVEIPIQRFGSDITHIIMAARLDEGNLPEDMDLMEDYLQVVNHEYKHWQENSKSCRQSGYNEQEQFSLSQLSLIEIKCATKRCPFYISVDTRPYCHECFEKRMNAKPEMKPQSQIPLLGAEPHKLTRAGSSNPRDCVPLRTSNEKSVPSPRCAPPTAPSLNLFSETHAMKCKTPECLFTLNVQHNGLCEHCFIARQSNQIPDVESKRNPEFGKCLNEPQQPLPLWHKQNEDSPAISEDTKCGVCHQNVSRTFNGLCNLCMQRSCNEKSILSKYQRNSPWPSQPVGSRQWLWHDPEESVVPSQFQEISEGTPCRKQGCPFYGTVQKLGFCTICFFEYQNMQRSEDASLAHRRLSPRNVSSSAEAVFQNTSKCLSHHCTNLGNSIFEGYCEKCYLKQQNQRYVDARRTAEHTPSTRHEQITPHRFQQSHLITSPIQCFTNNCSNYVSVWKEYCSECQKNGLQINRRIQTVGETAKPKCRTQGCDHYANQEKQGFCNECDLFRQIYKN</sequence>
<dbReference type="GO" id="GO:0070530">
    <property type="term" value="F:K63-linked polyubiquitin modification-dependent protein binding"/>
    <property type="evidence" value="ECO:0007669"/>
    <property type="project" value="TreeGrafter"/>
</dbReference>
<keyword evidence="9" id="KW-0479">Metal-binding</keyword>
<evidence type="ECO:0000256" key="8">
    <source>
        <dbReference type="ARBA" id="ARBA00022670"/>
    </source>
</evidence>
<reference evidence="19" key="1">
    <citation type="submission" date="2021-06" db="EMBL/GenBank/DDBJ databases">
        <authorList>
            <consortium name="Wellcome Sanger Institute Data Sharing"/>
        </authorList>
    </citation>
    <scope>NUCLEOTIDE SEQUENCE [LARGE SCALE GENOMIC DNA]</scope>
</reference>
<dbReference type="InterPro" id="IPR003323">
    <property type="entry name" value="OTU_dom"/>
</dbReference>
<dbReference type="Pfam" id="PF01754">
    <property type="entry name" value="zf-A20"/>
    <property type="match status" value="5"/>
</dbReference>
<feature type="domain" description="A20-type" evidence="18">
    <location>
        <begin position="614"/>
        <end position="649"/>
    </location>
</feature>
<dbReference type="SMART" id="SM00259">
    <property type="entry name" value="ZnF_A20"/>
    <property type="match status" value="7"/>
</dbReference>
<dbReference type="Ensembl" id="ENSECRT00000020332.1">
    <property type="protein sequence ID" value="ENSECRP00000019908.1"/>
    <property type="gene ID" value="ENSECRG00000013362.1"/>
</dbReference>
<protein>
    <recommendedName>
        <fullName evidence="5">ubiquitinyl hydrolase 1</fullName>
        <ecNumber evidence="5">3.4.19.12</ecNumber>
    </recommendedName>
</protein>
<keyword evidence="11" id="KW-0833">Ubl conjugation pathway</keyword>
<evidence type="ECO:0000256" key="12">
    <source>
        <dbReference type="ARBA" id="ARBA00022801"/>
    </source>
</evidence>
<evidence type="ECO:0000256" key="2">
    <source>
        <dbReference type="ARBA" id="ARBA00004123"/>
    </source>
</evidence>
<dbReference type="CDD" id="cd22766">
    <property type="entry name" value="OTU_TNFAIP3"/>
    <property type="match status" value="1"/>
</dbReference>
<keyword evidence="15" id="KW-0539">Nucleus</keyword>
<name>A0A8C4SP55_ERPCA</name>
<dbReference type="GO" id="GO:0016477">
    <property type="term" value="P:cell migration"/>
    <property type="evidence" value="ECO:0007669"/>
    <property type="project" value="TreeGrafter"/>
</dbReference>
<dbReference type="GO" id="GO:0003677">
    <property type="term" value="F:DNA binding"/>
    <property type="evidence" value="ECO:0007669"/>
    <property type="project" value="InterPro"/>
</dbReference>
<evidence type="ECO:0000256" key="4">
    <source>
        <dbReference type="ARBA" id="ARBA00005865"/>
    </source>
</evidence>
<keyword evidence="10" id="KW-0863">Zinc-finger</keyword>
<dbReference type="GO" id="GO:1990168">
    <property type="term" value="P:protein K33-linked deubiquitination"/>
    <property type="evidence" value="ECO:0007669"/>
    <property type="project" value="TreeGrafter"/>
</dbReference>
<keyword evidence="8" id="KW-0645">Protease</keyword>
<dbReference type="InterPro" id="IPR002653">
    <property type="entry name" value="Znf_A20"/>
</dbReference>
<dbReference type="EC" id="3.4.19.12" evidence="5"/>
<evidence type="ECO:0000259" key="17">
    <source>
        <dbReference type="PROSITE" id="PS50802"/>
    </source>
</evidence>
<organism evidence="19 20">
    <name type="scientific">Erpetoichthys calabaricus</name>
    <name type="common">Rope fish</name>
    <name type="synonym">Calamoichthys calabaricus</name>
    <dbReference type="NCBI Taxonomy" id="27687"/>
    <lineage>
        <taxon>Eukaryota</taxon>
        <taxon>Metazoa</taxon>
        <taxon>Chordata</taxon>
        <taxon>Craniata</taxon>
        <taxon>Vertebrata</taxon>
        <taxon>Euteleostomi</taxon>
        <taxon>Actinopterygii</taxon>
        <taxon>Polypteriformes</taxon>
        <taxon>Polypteridae</taxon>
        <taxon>Erpetoichthys</taxon>
    </lineage>
</organism>
<dbReference type="RefSeq" id="XP_028676870.1">
    <property type="nucleotide sequence ID" value="XM_028821037.2"/>
</dbReference>
<evidence type="ECO:0000259" key="18">
    <source>
        <dbReference type="PROSITE" id="PS51036"/>
    </source>
</evidence>
<dbReference type="GeneTree" id="ENSGT00940000158448"/>
<reference evidence="19" key="3">
    <citation type="submission" date="2025-09" db="UniProtKB">
        <authorList>
            <consortium name="Ensembl"/>
        </authorList>
    </citation>
    <scope>IDENTIFICATION</scope>
</reference>
<dbReference type="GO" id="GO:0071947">
    <property type="term" value="P:protein deubiquitination involved in ubiquitin-dependent protein catabolic process"/>
    <property type="evidence" value="ECO:0007669"/>
    <property type="project" value="TreeGrafter"/>
</dbReference>
<dbReference type="GO" id="GO:0005737">
    <property type="term" value="C:cytoplasm"/>
    <property type="evidence" value="ECO:0007669"/>
    <property type="project" value="UniProtKB-SubCell"/>
</dbReference>
<dbReference type="PANTHER" id="PTHR13367">
    <property type="entry name" value="UBIQUITIN THIOESTERASE"/>
    <property type="match status" value="1"/>
</dbReference>
<keyword evidence="12" id="KW-0378">Hydrolase</keyword>
<comment type="subcellular location">
    <subcellularLocation>
        <location evidence="3">Cytoplasm</location>
    </subcellularLocation>
    <subcellularLocation>
        <location evidence="2">Nucleus</location>
    </subcellularLocation>
</comment>